<evidence type="ECO:0000313" key="3">
    <source>
        <dbReference type="Proteomes" id="UP000319619"/>
    </source>
</evidence>
<dbReference type="Gene3D" id="3.60.60.10">
    <property type="entry name" value="Penicillin V Acylase, Chain A"/>
    <property type="match status" value="1"/>
</dbReference>
<organism evidence="2 3">
    <name type="scientific">candidate division LCP-89 bacterium B3_LCP</name>
    <dbReference type="NCBI Taxonomy" id="2012998"/>
    <lineage>
        <taxon>Bacteria</taxon>
        <taxon>Pseudomonadati</taxon>
        <taxon>Bacteria division LCP-89</taxon>
    </lineage>
</organism>
<dbReference type="Proteomes" id="UP000319619">
    <property type="component" value="Unassembled WGS sequence"/>
</dbReference>
<sequence length="487" mass="54179">MKSYLTRSFTTLVLSFSICGVFLPIKGPCQDQCTVALIAGSATQDGRPLLVKSRDVSNDDQEFVYDSNGLFPYVSVTYAGVIDQAWGGVNEVGFAIQNANAWNFSDPVPGEDDDGYIIRLALQTCTTVEDFQAIMDSTDVGRTLPAIYGVIDANGDGAFFECAAYEHYRFDLDNPVAAPDGYMVRANFAYEGGSYHLGQHRHDRMLAFLDTAYTGDYITQQYIFQTIFRDLVNEETNPYPLPFQGQERELPYGLLHTHDAINRDITRSAYVVQGIFPTEDPLLCTVWAMAGEPIATVALPLWVHAGSTPVEFDGPEYSAINVRSQEQRDYLYDWDVGSDVIDTWRVIDDAGQGLLPNLLIIENQAAASADSALEIWRNQGIPVAGTVEDFQNSIATWALSEMDAWGPPQTPEVAIIPQSVNEIQLDWQPVQEDVFGRTLTVTQYTIYASDQPFYNRLHGDSITTVSTPPVNLTSLENQRFFQVRCQP</sequence>
<dbReference type="EMBL" id="NJBN01000002">
    <property type="protein sequence ID" value="TKJ41857.1"/>
    <property type="molecule type" value="Genomic_DNA"/>
</dbReference>
<dbReference type="AlphaFoldDB" id="A0A532V4D2"/>
<name>A0A532V4D2_UNCL8</name>
<accession>A0A532V4D2</accession>
<dbReference type="Pfam" id="PF03417">
    <property type="entry name" value="AAT"/>
    <property type="match status" value="1"/>
</dbReference>
<evidence type="ECO:0000313" key="2">
    <source>
        <dbReference type="EMBL" id="TKJ41857.1"/>
    </source>
</evidence>
<protein>
    <recommendedName>
        <fullName evidence="1">Peptidase C45 hydrolase domain-containing protein</fullName>
    </recommendedName>
</protein>
<reference evidence="2 3" key="1">
    <citation type="submission" date="2017-06" db="EMBL/GenBank/DDBJ databases">
        <title>Novel microbial phyla capable of carbon fixation and sulfur reduction in deep-sea sediments.</title>
        <authorList>
            <person name="Huang J."/>
            <person name="Baker B."/>
            <person name="Wang Y."/>
        </authorList>
    </citation>
    <scope>NUCLEOTIDE SEQUENCE [LARGE SCALE GENOMIC DNA]</scope>
    <source>
        <strain evidence="2">B3_LCP</strain>
    </source>
</reference>
<evidence type="ECO:0000259" key="1">
    <source>
        <dbReference type="Pfam" id="PF03417"/>
    </source>
</evidence>
<proteinExistence type="predicted"/>
<feature type="domain" description="Peptidase C45 hydrolase" evidence="1">
    <location>
        <begin position="49"/>
        <end position="169"/>
    </location>
</feature>
<gene>
    <name evidence="2" type="ORF">CEE37_04625</name>
</gene>
<comment type="caution">
    <text evidence="2">The sequence shown here is derived from an EMBL/GenBank/DDBJ whole genome shotgun (WGS) entry which is preliminary data.</text>
</comment>
<dbReference type="InterPro" id="IPR005079">
    <property type="entry name" value="Peptidase_C45_hydrolase"/>
</dbReference>